<name>A0A5E4TAK5_9BURK</name>
<feature type="compositionally biased region" description="Pro residues" evidence="5">
    <location>
        <begin position="294"/>
        <end position="306"/>
    </location>
</feature>
<protein>
    <submittedName>
        <fullName evidence="7">Membrane protein</fullName>
    </submittedName>
</protein>
<feature type="transmembrane region" description="Helical" evidence="6">
    <location>
        <begin position="79"/>
        <end position="105"/>
    </location>
</feature>
<feature type="transmembrane region" description="Helical" evidence="6">
    <location>
        <begin position="21"/>
        <end position="43"/>
    </location>
</feature>
<comment type="subcellular location">
    <subcellularLocation>
        <location evidence="1">Membrane</location>
        <topology evidence="1">Multi-pass membrane protein</topology>
    </subcellularLocation>
</comment>
<evidence type="ECO:0000256" key="4">
    <source>
        <dbReference type="ARBA" id="ARBA00023136"/>
    </source>
</evidence>
<feature type="transmembrane region" description="Helical" evidence="6">
    <location>
        <begin position="225"/>
        <end position="251"/>
    </location>
</feature>
<evidence type="ECO:0000256" key="3">
    <source>
        <dbReference type="ARBA" id="ARBA00022989"/>
    </source>
</evidence>
<organism evidence="7 8">
    <name type="scientific">Pandoraea horticolens</name>
    <dbReference type="NCBI Taxonomy" id="2508298"/>
    <lineage>
        <taxon>Bacteria</taxon>
        <taxon>Pseudomonadati</taxon>
        <taxon>Pseudomonadota</taxon>
        <taxon>Betaproteobacteria</taxon>
        <taxon>Burkholderiales</taxon>
        <taxon>Burkholderiaceae</taxon>
        <taxon>Pandoraea</taxon>
    </lineage>
</organism>
<evidence type="ECO:0000256" key="6">
    <source>
        <dbReference type="SAM" id="Phobius"/>
    </source>
</evidence>
<sequence length="314" mass="34921">MNDILRALGRALVSLLHPRMLWLTAMPFIVSGLIWGAVIWFGWEPFTDFLRVWLEQWQFTQWIYRFFGYFGVDSVRMALAPFILVALLVPLIVVTALLLIAGWSMPAVLRHLSRRHFIHLEARQGGSFWGSLGQSLGATVVFLIAALVTLPLWLVPPFFAIVPPLLWGWLTYRVMTYDALAYHASADERRRIVRERRLPLLVIGVATGLLGSLPTLLWVSSVIMIVLFPVIALLAIWLYVVIFVFSALWFAHYCLRALSRLRAEEAARHGPTLAATVLPDSGSPSSESEDLPPALSPPVPPLPGTGPGPSNGSP</sequence>
<dbReference type="InterPro" id="IPR059112">
    <property type="entry name" value="CysZ/EI24"/>
</dbReference>
<keyword evidence="3 6" id="KW-1133">Transmembrane helix</keyword>
<dbReference type="RefSeq" id="WP_150619706.1">
    <property type="nucleotide sequence ID" value="NZ_CABPSM010000002.1"/>
</dbReference>
<evidence type="ECO:0000256" key="1">
    <source>
        <dbReference type="ARBA" id="ARBA00004141"/>
    </source>
</evidence>
<dbReference type="Proteomes" id="UP000343317">
    <property type="component" value="Unassembled WGS sequence"/>
</dbReference>
<dbReference type="AlphaFoldDB" id="A0A5E4TAK5"/>
<feature type="transmembrane region" description="Helical" evidence="6">
    <location>
        <begin position="126"/>
        <end position="148"/>
    </location>
</feature>
<evidence type="ECO:0000313" key="7">
    <source>
        <dbReference type="EMBL" id="VVD84292.1"/>
    </source>
</evidence>
<keyword evidence="8" id="KW-1185">Reference proteome</keyword>
<evidence type="ECO:0000256" key="5">
    <source>
        <dbReference type="SAM" id="MobiDB-lite"/>
    </source>
</evidence>
<evidence type="ECO:0000256" key="2">
    <source>
        <dbReference type="ARBA" id="ARBA00022692"/>
    </source>
</evidence>
<keyword evidence="2 6" id="KW-0812">Transmembrane</keyword>
<dbReference type="EMBL" id="CABPSM010000002">
    <property type="protein sequence ID" value="VVD84292.1"/>
    <property type="molecule type" value="Genomic_DNA"/>
</dbReference>
<feature type="region of interest" description="Disordered" evidence="5">
    <location>
        <begin position="274"/>
        <end position="314"/>
    </location>
</feature>
<keyword evidence="4 6" id="KW-0472">Membrane</keyword>
<reference evidence="7 8" key="1">
    <citation type="submission" date="2019-08" db="EMBL/GenBank/DDBJ databases">
        <authorList>
            <person name="Peeters C."/>
        </authorList>
    </citation>
    <scope>NUCLEOTIDE SEQUENCE [LARGE SCALE GENOMIC DNA]</scope>
    <source>
        <strain evidence="7 8">LMG 31112</strain>
    </source>
</reference>
<feature type="transmembrane region" description="Helical" evidence="6">
    <location>
        <begin position="154"/>
        <end position="172"/>
    </location>
</feature>
<accession>A0A5E4TAK5</accession>
<dbReference type="Pfam" id="PF07264">
    <property type="entry name" value="EI24"/>
    <property type="match status" value="1"/>
</dbReference>
<proteinExistence type="predicted"/>
<gene>
    <name evidence="7" type="ORF">PHO31112_01283</name>
</gene>
<feature type="transmembrane region" description="Helical" evidence="6">
    <location>
        <begin position="198"/>
        <end position="219"/>
    </location>
</feature>
<evidence type="ECO:0000313" key="8">
    <source>
        <dbReference type="Proteomes" id="UP000343317"/>
    </source>
</evidence>